<dbReference type="CDD" id="cd06587">
    <property type="entry name" value="VOC"/>
    <property type="match status" value="1"/>
</dbReference>
<evidence type="ECO:0000259" key="1">
    <source>
        <dbReference type="PROSITE" id="PS51819"/>
    </source>
</evidence>
<dbReference type="PROSITE" id="PS51819">
    <property type="entry name" value="VOC"/>
    <property type="match status" value="1"/>
</dbReference>
<evidence type="ECO:0000313" key="3">
    <source>
        <dbReference type="Proteomes" id="UP000295621"/>
    </source>
</evidence>
<proteinExistence type="predicted"/>
<sequence length="122" mass="13829">MSLRSEDMKLTFVYVSVPDLEVALRFYRDELGLDESWREGDGTVVFQLPGSEVQLMLSVPPDDGPRWRTGPFYAVGDVEMFMKEHDSFEWVGEPNDVPGGRSVSFRDPAGNIMHVFDRSAPE</sequence>
<dbReference type="Pfam" id="PF00903">
    <property type="entry name" value="Glyoxalase"/>
    <property type="match status" value="1"/>
</dbReference>
<dbReference type="OrthoDB" id="5119162at2"/>
<dbReference type="InterPro" id="IPR037523">
    <property type="entry name" value="VOC_core"/>
</dbReference>
<dbReference type="Gene3D" id="3.10.180.10">
    <property type="entry name" value="2,3-Dihydroxybiphenyl 1,2-Dioxygenase, domain 1"/>
    <property type="match status" value="1"/>
</dbReference>
<feature type="domain" description="VOC" evidence="1">
    <location>
        <begin position="9"/>
        <end position="118"/>
    </location>
</feature>
<dbReference type="InterPro" id="IPR029068">
    <property type="entry name" value="Glyas_Bleomycin-R_OHBP_Dase"/>
</dbReference>
<dbReference type="SUPFAM" id="SSF54593">
    <property type="entry name" value="Glyoxalase/Bleomycin resistance protein/Dihydroxybiphenyl dioxygenase"/>
    <property type="match status" value="1"/>
</dbReference>
<keyword evidence="3" id="KW-1185">Reference proteome</keyword>
<name>A0A4R4RJN1_9ACTN</name>
<organism evidence="2 3">
    <name type="scientific">Jiangella ureilytica</name>
    <dbReference type="NCBI Taxonomy" id="2530374"/>
    <lineage>
        <taxon>Bacteria</taxon>
        <taxon>Bacillati</taxon>
        <taxon>Actinomycetota</taxon>
        <taxon>Actinomycetes</taxon>
        <taxon>Jiangellales</taxon>
        <taxon>Jiangellaceae</taxon>
        <taxon>Jiangella</taxon>
    </lineage>
</organism>
<accession>A0A4R4RJN1</accession>
<reference evidence="2 3" key="1">
    <citation type="submission" date="2019-02" db="EMBL/GenBank/DDBJ databases">
        <title>Draft genome sequences of novel Actinobacteria.</title>
        <authorList>
            <person name="Sahin N."/>
            <person name="Ay H."/>
            <person name="Saygin H."/>
        </authorList>
    </citation>
    <scope>NUCLEOTIDE SEQUENCE [LARGE SCALE GENOMIC DNA]</scope>
    <source>
        <strain evidence="2 3">KC603</strain>
    </source>
</reference>
<dbReference type="EMBL" id="SMKL01000045">
    <property type="protein sequence ID" value="TDC49179.1"/>
    <property type="molecule type" value="Genomic_DNA"/>
</dbReference>
<dbReference type="Proteomes" id="UP000295621">
    <property type="component" value="Unassembled WGS sequence"/>
</dbReference>
<dbReference type="InterPro" id="IPR004360">
    <property type="entry name" value="Glyas_Fos-R_dOase_dom"/>
</dbReference>
<dbReference type="AlphaFoldDB" id="A0A4R4RJN1"/>
<protein>
    <submittedName>
        <fullName evidence="2">VOC family protein</fullName>
    </submittedName>
</protein>
<evidence type="ECO:0000313" key="2">
    <source>
        <dbReference type="EMBL" id="TDC49179.1"/>
    </source>
</evidence>
<gene>
    <name evidence="2" type="ORF">E1212_18980</name>
</gene>
<comment type="caution">
    <text evidence="2">The sequence shown here is derived from an EMBL/GenBank/DDBJ whole genome shotgun (WGS) entry which is preliminary data.</text>
</comment>